<dbReference type="AlphaFoldDB" id="A0A0U2TQS2"/>
<accession>A0A0U2TQS2</accession>
<keyword evidence="2" id="KW-1185">Reference proteome</keyword>
<dbReference type="EMBL" id="CP011266">
    <property type="protein sequence ID" value="ALT68275.1"/>
    <property type="molecule type" value="Genomic_DNA"/>
</dbReference>
<evidence type="ECO:0000313" key="1">
    <source>
        <dbReference type="EMBL" id="ALT68275.1"/>
    </source>
</evidence>
<dbReference type="KEGG" id="mmil:sm9_0473"/>
<organism evidence="1 2">
    <name type="scientific">Methanobrevibacter millerae</name>
    <dbReference type="NCBI Taxonomy" id="230361"/>
    <lineage>
        <taxon>Archaea</taxon>
        <taxon>Methanobacteriati</taxon>
        <taxon>Methanobacteriota</taxon>
        <taxon>Methanomada group</taxon>
        <taxon>Methanobacteria</taxon>
        <taxon>Methanobacteriales</taxon>
        <taxon>Methanobacteriaceae</taxon>
        <taxon>Methanobrevibacter</taxon>
    </lineage>
</organism>
<protein>
    <submittedName>
        <fullName evidence="1">Uncharacterized protein</fullName>
    </submittedName>
</protein>
<dbReference type="PATRIC" id="fig|230361.4.peg.488"/>
<proteinExistence type="predicted"/>
<sequence>MLLEKTNISARVEITLKKIVEDSTFTHKDAYELGAMLIAIGDAEKTITQIHKNPNYEKIIKQREYRLIEARKKELERELRDL</sequence>
<evidence type="ECO:0000313" key="2">
    <source>
        <dbReference type="Proteomes" id="UP000067738"/>
    </source>
</evidence>
<dbReference type="GeneID" id="26735450"/>
<name>A0A0U2TQS2_9EURY</name>
<dbReference type="Proteomes" id="UP000067738">
    <property type="component" value="Chromosome"/>
</dbReference>
<dbReference type="OrthoDB" id="76478at2157"/>
<gene>
    <name evidence="1" type="ORF">sm9_0473</name>
</gene>
<dbReference type="RefSeq" id="WP_058738604.1">
    <property type="nucleotide sequence ID" value="NZ_CP011266.1"/>
</dbReference>
<reference evidence="1 2" key="1">
    <citation type="submission" date="2015-04" db="EMBL/GenBank/DDBJ databases">
        <title>The complete genome sequence of the rumen methanogen Methanobrevibacter millerae SM9.</title>
        <authorList>
            <person name="Leahy S.C."/>
            <person name="Kelly W.J."/>
            <person name="Pacheco D.M."/>
            <person name="Li D."/>
            <person name="Altermann E."/>
            <person name="Attwood G.T."/>
        </authorList>
    </citation>
    <scope>NUCLEOTIDE SEQUENCE [LARGE SCALE GENOMIC DNA]</scope>
    <source>
        <strain evidence="1 2">SM9</strain>
    </source>
</reference>